<dbReference type="GO" id="GO:0005524">
    <property type="term" value="F:ATP binding"/>
    <property type="evidence" value="ECO:0007669"/>
    <property type="project" value="UniProtKB-UniRule"/>
</dbReference>
<dbReference type="GO" id="GO:0005634">
    <property type="term" value="C:nucleus"/>
    <property type="evidence" value="ECO:0007669"/>
    <property type="project" value="TreeGrafter"/>
</dbReference>
<dbReference type="Gene3D" id="3.30.1360.40">
    <property type="match status" value="1"/>
</dbReference>
<comment type="cofactor">
    <cofactor evidence="3">
        <name>Mg(2+)</name>
        <dbReference type="ChEBI" id="CHEBI:18420"/>
    </cofactor>
</comment>
<dbReference type="Gene3D" id="3.30.1490.30">
    <property type="match status" value="1"/>
</dbReference>
<keyword evidence="8" id="KW-0460">Magnesium</keyword>
<dbReference type="PRINTS" id="PR00418">
    <property type="entry name" value="TPI2FAMILY"/>
</dbReference>
<dbReference type="SUPFAM" id="SSF54211">
    <property type="entry name" value="Ribosomal protein S5 domain 2-like"/>
    <property type="match status" value="1"/>
</dbReference>
<evidence type="ECO:0000256" key="3">
    <source>
        <dbReference type="ARBA" id="ARBA00001946"/>
    </source>
</evidence>
<dbReference type="Pfam" id="PF16898">
    <property type="entry name" value="TOPRIM_C"/>
    <property type="match status" value="1"/>
</dbReference>
<dbReference type="eggNOG" id="KOG0355">
    <property type="taxonomic scope" value="Eukaryota"/>
</dbReference>
<dbReference type="GO" id="GO:0000712">
    <property type="term" value="P:resolution of meiotic recombination intermediates"/>
    <property type="evidence" value="ECO:0007669"/>
    <property type="project" value="TreeGrafter"/>
</dbReference>
<evidence type="ECO:0000256" key="11">
    <source>
        <dbReference type="ARBA" id="ARBA00023235"/>
    </source>
</evidence>
<dbReference type="InterPro" id="IPR001241">
    <property type="entry name" value="Topo_IIA"/>
</dbReference>
<dbReference type="Gene3D" id="3.30.565.10">
    <property type="entry name" value="Histidine kinase-like ATPase, C-terminal domain"/>
    <property type="match status" value="1"/>
</dbReference>
<keyword evidence="5" id="KW-0479">Metal-binding</keyword>
<dbReference type="CDD" id="cd03481">
    <property type="entry name" value="TopoIIA_Trans_ScTopoIIA"/>
    <property type="match status" value="1"/>
</dbReference>
<evidence type="ECO:0000313" key="16">
    <source>
        <dbReference type="Proteomes" id="UP000008694"/>
    </source>
</evidence>
<proteinExistence type="inferred from homology"/>
<dbReference type="PRINTS" id="PR01158">
    <property type="entry name" value="TOPISMRASEII"/>
</dbReference>
<dbReference type="STRING" id="81972.D7MFX8"/>
<keyword evidence="11 12" id="KW-0413">Isomerase</keyword>
<dbReference type="Pfam" id="PF01751">
    <property type="entry name" value="Toprim"/>
    <property type="match status" value="1"/>
</dbReference>
<dbReference type="AlphaFoldDB" id="D7MFX8"/>
<comment type="subunit">
    <text evidence="13">Homodimer.</text>
</comment>
<dbReference type="FunFam" id="3.40.50.670:FF:000001">
    <property type="entry name" value="DNA topoisomerase 2"/>
    <property type="match status" value="1"/>
</dbReference>
<dbReference type="KEGG" id="aly:9303668"/>
<reference evidence="16" key="1">
    <citation type="journal article" date="2011" name="Nat. Genet.">
        <title>The Arabidopsis lyrata genome sequence and the basis of rapid genome size change.</title>
        <authorList>
            <person name="Hu T.T."/>
            <person name="Pattyn P."/>
            <person name="Bakker E.G."/>
            <person name="Cao J."/>
            <person name="Cheng J.-F."/>
            <person name="Clark R.M."/>
            <person name="Fahlgren N."/>
            <person name="Fawcett J.A."/>
            <person name="Grimwood J."/>
            <person name="Gundlach H."/>
            <person name="Haberer G."/>
            <person name="Hollister J.D."/>
            <person name="Ossowski S."/>
            <person name="Ottilar R.P."/>
            <person name="Salamov A.A."/>
            <person name="Schneeberger K."/>
            <person name="Spannagl M."/>
            <person name="Wang X."/>
            <person name="Yang L."/>
            <person name="Nasrallah M.E."/>
            <person name="Bergelson J."/>
            <person name="Carrington J.C."/>
            <person name="Gaut B.S."/>
            <person name="Schmutz J."/>
            <person name="Mayer K.F.X."/>
            <person name="Van de Peer Y."/>
            <person name="Grigoriev I.V."/>
            <person name="Nordborg M."/>
            <person name="Weigel D."/>
            <person name="Guo Y.-L."/>
        </authorList>
    </citation>
    <scope>NUCLEOTIDE SEQUENCE [LARGE SCALE GENOMIC DNA]</scope>
    <source>
        <strain evidence="16">cv. MN47</strain>
    </source>
</reference>
<dbReference type="GO" id="GO:0003677">
    <property type="term" value="F:DNA binding"/>
    <property type="evidence" value="ECO:0007669"/>
    <property type="project" value="UniProtKB-UniRule"/>
</dbReference>
<dbReference type="InterPro" id="IPR031660">
    <property type="entry name" value="TOPRIM_C"/>
</dbReference>
<organism evidence="16">
    <name type="scientific">Arabidopsis lyrata subsp. lyrata</name>
    <name type="common">Lyre-leaved rock-cress</name>
    <dbReference type="NCBI Taxonomy" id="81972"/>
    <lineage>
        <taxon>Eukaryota</taxon>
        <taxon>Viridiplantae</taxon>
        <taxon>Streptophyta</taxon>
        <taxon>Embryophyta</taxon>
        <taxon>Tracheophyta</taxon>
        <taxon>Spermatophyta</taxon>
        <taxon>Magnoliopsida</taxon>
        <taxon>eudicotyledons</taxon>
        <taxon>Gunneridae</taxon>
        <taxon>Pentapetalae</taxon>
        <taxon>rosids</taxon>
        <taxon>malvids</taxon>
        <taxon>Brassicales</taxon>
        <taxon>Brassicaceae</taxon>
        <taxon>Camelineae</taxon>
        <taxon>Arabidopsis</taxon>
    </lineage>
</organism>
<evidence type="ECO:0000313" key="15">
    <source>
        <dbReference type="EMBL" id="EFH45917.1"/>
    </source>
</evidence>
<comment type="catalytic activity">
    <reaction evidence="1 12 13">
        <text>ATP-dependent breakage, passage and rejoining of double-stranded DNA.</text>
        <dbReference type="EC" id="5.6.2.2"/>
    </reaction>
</comment>
<dbReference type="InterPro" id="IPR013758">
    <property type="entry name" value="Topo_IIA_A/C_ab"/>
</dbReference>
<dbReference type="InterPro" id="IPR020568">
    <property type="entry name" value="Ribosomal_Su5_D2-typ_SF"/>
</dbReference>
<dbReference type="Gene3D" id="3.30.230.10">
    <property type="match status" value="1"/>
</dbReference>
<dbReference type="GO" id="GO:0003918">
    <property type="term" value="F:DNA topoisomerase type II (double strand cut, ATP-hydrolyzing) activity"/>
    <property type="evidence" value="ECO:0007669"/>
    <property type="project" value="UniProtKB-UniRule"/>
</dbReference>
<accession>D7MFX8</accession>
<comment type="cofactor">
    <cofactor evidence="2">
        <name>Ca(2+)</name>
        <dbReference type="ChEBI" id="CHEBI:29108"/>
    </cofactor>
</comment>
<dbReference type="InterPro" id="IPR014721">
    <property type="entry name" value="Ribsml_uS5_D2-typ_fold_subgr"/>
</dbReference>
<dbReference type="Gene3D" id="1.10.268.10">
    <property type="entry name" value="Topoisomerase, domain 3"/>
    <property type="match status" value="1"/>
</dbReference>
<dbReference type="SUPFAM" id="SSF56719">
    <property type="entry name" value="Type II DNA topoisomerase"/>
    <property type="match status" value="1"/>
</dbReference>
<dbReference type="Gramene" id="fgenesh1_pm.C_scaffold_7001328">
    <property type="protein sequence ID" value="fgenesh1_pm.C_scaffold_7001328"/>
    <property type="gene ID" value="fgenesh1_pm.C_scaffold_7001328"/>
</dbReference>
<dbReference type="SUPFAM" id="SSF55874">
    <property type="entry name" value="ATPase domain of HSP90 chaperone/DNA topoisomerase II/histidine kinase"/>
    <property type="match status" value="1"/>
</dbReference>
<dbReference type="InterPro" id="IPR013757">
    <property type="entry name" value="Topo_IIA_A_a_sf"/>
</dbReference>
<evidence type="ECO:0000256" key="6">
    <source>
        <dbReference type="ARBA" id="ARBA00022741"/>
    </source>
</evidence>
<dbReference type="SMART" id="SM00433">
    <property type="entry name" value="TOP2c"/>
    <property type="match status" value="1"/>
</dbReference>
<evidence type="ECO:0000259" key="14">
    <source>
        <dbReference type="PROSITE" id="PS52040"/>
    </source>
</evidence>
<dbReference type="InterPro" id="IPR036890">
    <property type="entry name" value="HATPase_C_sf"/>
</dbReference>
<name>D7MFX8_ARALL</name>
<comment type="function">
    <text evidence="13">Control of topological states of DNA by transient breakage and subsequent rejoining of DNA strands. Topoisomerase II makes double-strand breaks.</text>
</comment>
<dbReference type="Gene3D" id="3.90.199.10">
    <property type="entry name" value="Topoisomerase II, domain 5"/>
    <property type="match status" value="1"/>
</dbReference>
<evidence type="ECO:0000256" key="8">
    <source>
        <dbReference type="ARBA" id="ARBA00022842"/>
    </source>
</evidence>
<dbReference type="Pfam" id="PF00521">
    <property type="entry name" value="DNA_topoisoIV"/>
    <property type="match status" value="1"/>
</dbReference>
<dbReference type="PROSITE" id="PS00177">
    <property type="entry name" value="TOPOISOMERASE_II"/>
    <property type="match status" value="1"/>
</dbReference>
<keyword evidence="10 12" id="KW-0238">DNA-binding</keyword>
<dbReference type="InterPro" id="IPR050634">
    <property type="entry name" value="DNA_Topoisomerase_II"/>
</dbReference>
<dbReference type="SMART" id="SM00434">
    <property type="entry name" value="TOP4c"/>
    <property type="match status" value="1"/>
</dbReference>
<dbReference type="PANTHER" id="PTHR10169">
    <property type="entry name" value="DNA TOPOISOMERASE/GYRASE"/>
    <property type="match status" value="1"/>
</dbReference>
<keyword evidence="16" id="KW-1185">Reference proteome</keyword>
<keyword evidence="6 13" id="KW-0547">Nucleotide-binding</keyword>
<keyword evidence="9 12" id="KW-0799">Topoisomerase</keyword>
<dbReference type="EC" id="5.6.2.2" evidence="13"/>
<dbReference type="GO" id="GO:0000819">
    <property type="term" value="P:sister chromatid segregation"/>
    <property type="evidence" value="ECO:0007669"/>
    <property type="project" value="TreeGrafter"/>
</dbReference>
<evidence type="ECO:0000256" key="12">
    <source>
        <dbReference type="PROSITE-ProRule" id="PRU01384"/>
    </source>
</evidence>
<dbReference type="Pfam" id="PF00204">
    <property type="entry name" value="DNA_gyraseB"/>
    <property type="match status" value="1"/>
</dbReference>
<sequence>MAIEYTEMSLPEHILLHPDLYLGSTKEQTQTVFVYENGEMVKREVNFVPAFLRIIDEILINAADNKQRDPCMDSLRVFIDDEKGKICIYNSGSGIPVIILDNDNYLPHILFGRILTTSVIHDDNEKKITGGRNGLGAKLTNIFSSEFKIETADGENKFTKVFRNNMKDEDDHLISSCKDTFTQISFTPDLQKLNMKCFGESMVSLMRKRVLEVANFLGNSVKVELNGVHIPSISFTNYVGLYLNSSKEPDPLPRIAEESNVDGWDICVTSSDGEFQQFSFVNSVATINGGTHVDYVTSQLTNHIVEIAKRKNKNTHLKTHVLMSHLWVFVNARIDSPTFDFPKREKLTSDQSSFISKGKLSEEFLKKVAKSAVVEKLLSLATFKQRLTIENLVDANHAGGDLSQKCTLILTEGDSAKALPMVGMSALNRNLYGVYPLRGKLINVKKASEARITKNKVIRDIMEIIGLKKCYNKYKNTKSLRYGRLMIMTDQDHDGTHIKGLIINLFHTFWPSLLELSPSFIVEFITPLVKATQHGTHRIERIYSNPAYNNWSKTIEHDKWSIDYYKGLGTCTYEEACEYLAHIDNHTKEFFWAGDNDGRSIDVAFKTEDIAAKKIWLEEMPKVYIGRLNRRMSYGSFINEELIFAAQAILERSIPSLIDGFRLAQRKVVYSLFKREQEANVNFEEKIKVTQLASYVSEHAAHHHCERSLSRTIIRMAQTFVGSNNVNLLQPFCLFGSRASGGTHDVDARYIHTLLSSITRLLIHKDDDDILEYHNVFGRKRHPECFLPIMPMVLVNGSQSVGMGWNRFIPSYDPRVISSNIKRLLRGETQTPMLPWYRNFKGDIKQVSSNEYTTTGIYDVNDKDRSIRITELPVHVWTMNYLKVLERLKKHSVIEGYKNDSDNTSIDIKLSLSEEQMKRFLNEKNPRKLLRLSTTIRTNNMHLLNRFNVLTKYESPDKILEEFFEERLNMYRVRKEHMVQILTFERDKLECKVAIFQRVLNGEINIALNLDAVLQEKGFKKYGKTINDRFPSYDYLTEDLMSMIRDPSKVDELMAELGDVNKRLGYYRLLTAETHWNNELDAFDKALEV</sequence>
<evidence type="ECO:0000256" key="7">
    <source>
        <dbReference type="ARBA" id="ARBA00022840"/>
    </source>
</evidence>
<evidence type="ECO:0000256" key="1">
    <source>
        <dbReference type="ARBA" id="ARBA00000185"/>
    </source>
</evidence>
<gene>
    <name evidence="15" type="ORF">ARALYDRAFT_329101</name>
</gene>
<dbReference type="EMBL" id="GL348719">
    <property type="protein sequence ID" value="EFH45917.1"/>
    <property type="molecule type" value="Genomic_DNA"/>
</dbReference>
<feature type="domain" description="Topo IIA-type catalytic" evidence="14">
    <location>
        <begin position="654"/>
        <end position="1089"/>
    </location>
</feature>
<dbReference type="InterPro" id="IPR018522">
    <property type="entry name" value="TopoIIA_CS"/>
</dbReference>
<dbReference type="InterPro" id="IPR013760">
    <property type="entry name" value="Topo_IIA-like_dom_sf"/>
</dbReference>
<dbReference type="InterPro" id="IPR006171">
    <property type="entry name" value="TOPRIM_dom"/>
</dbReference>
<evidence type="ECO:0000256" key="9">
    <source>
        <dbReference type="ARBA" id="ARBA00023029"/>
    </source>
</evidence>
<dbReference type="OrthoDB" id="276498at2759"/>
<evidence type="ECO:0000256" key="5">
    <source>
        <dbReference type="ARBA" id="ARBA00022723"/>
    </source>
</evidence>
<keyword evidence="7 13" id="KW-0067">ATP-binding</keyword>
<dbReference type="InterPro" id="IPR013506">
    <property type="entry name" value="Topo_IIA_bsu_dom2"/>
</dbReference>
<dbReference type="InterPro" id="IPR002205">
    <property type="entry name" value="Topo_IIA_dom_A"/>
</dbReference>
<dbReference type="InterPro" id="IPR001154">
    <property type="entry name" value="TopoII_euk"/>
</dbReference>
<protein>
    <recommendedName>
        <fullName evidence="13">DNA topoisomerase 2</fullName>
        <ecNumber evidence="13">5.6.2.2</ecNumber>
    </recommendedName>
</protein>
<evidence type="ECO:0000256" key="13">
    <source>
        <dbReference type="RuleBase" id="RU362094"/>
    </source>
</evidence>
<dbReference type="GO" id="GO:0046872">
    <property type="term" value="F:metal ion binding"/>
    <property type="evidence" value="ECO:0007669"/>
    <property type="project" value="UniProtKB-KW"/>
</dbReference>
<dbReference type="PROSITE" id="PS52040">
    <property type="entry name" value="TOPO_IIA"/>
    <property type="match status" value="1"/>
</dbReference>
<dbReference type="Gene3D" id="3.40.50.670">
    <property type="match status" value="1"/>
</dbReference>
<dbReference type="InterPro" id="IPR013759">
    <property type="entry name" value="Topo_IIA_B_C"/>
</dbReference>
<comment type="similarity">
    <text evidence="4 13">Belongs to the type II topoisomerase family.</text>
</comment>
<evidence type="ECO:0000256" key="4">
    <source>
        <dbReference type="ARBA" id="ARBA00011080"/>
    </source>
</evidence>
<dbReference type="HOGENOM" id="CLU_001935_1_1_1"/>
<dbReference type="GO" id="GO:0006265">
    <property type="term" value="P:DNA topological change"/>
    <property type="evidence" value="ECO:0007669"/>
    <property type="project" value="UniProtKB-UniRule"/>
</dbReference>
<feature type="active site" description="O-(5'-phospho-DNA)-tyrosine intermediate" evidence="12">
    <location>
        <position position="750"/>
    </location>
</feature>
<dbReference type="PANTHER" id="PTHR10169:SF38">
    <property type="entry name" value="DNA TOPOISOMERASE 2"/>
    <property type="match status" value="1"/>
</dbReference>
<dbReference type="Proteomes" id="UP000008694">
    <property type="component" value="Unassembled WGS sequence"/>
</dbReference>
<evidence type="ECO:0000256" key="2">
    <source>
        <dbReference type="ARBA" id="ARBA00001913"/>
    </source>
</evidence>
<evidence type="ECO:0000256" key="10">
    <source>
        <dbReference type="ARBA" id="ARBA00023125"/>
    </source>
</evidence>